<dbReference type="SUPFAM" id="SSF53448">
    <property type="entry name" value="Nucleotide-diphospho-sugar transferases"/>
    <property type="match status" value="1"/>
</dbReference>
<dbReference type="EMBL" id="CP002395">
    <property type="protein sequence ID" value="ADU13935.1"/>
    <property type="molecule type" value="Genomic_DNA"/>
</dbReference>
<accession>E8RMQ4</accession>
<dbReference type="Pfam" id="PF00535">
    <property type="entry name" value="Glycos_transf_2"/>
    <property type="match status" value="1"/>
</dbReference>
<dbReference type="PANTHER" id="PTHR43179:SF7">
    <property type="entry name" value="RHAMNOSYLTRANSFERASE WBBL"/>
    <property type="match status" value="1"/>
</dbReference>
<keyword evidence="1" id="KW-0175">Coiled coil</keyword>
<dbReference type="InterPro" id="IPR001173">
    <property type="entry name" value="Glyco_trans_2-like"/>
</dbReference>
<dbReference type="InterPro" id="IPR029044">
    <property type="entry name" value="Nucleotide-diphossugar_trans"/>
</dbReference>
<feature type="domain" description="Glycosyltransferase 2-like" evidence="3">
    <location>
        <begin position="511"/>
        <end position="636"/>
    </location>
</feature>
<evidence type="ECO:0000313" key="5">
    <source>
        <dbReference type="Proteomes" id="UP000001492"/>
    </source>
</evidence>
<dbReference type="SUPFAM" id="SSF53756">
    <property type="entry name" value="UDP-Glycosyltransferase/glycogen phosphorylase"/>
    <property type="match status" value="1"/>
</dbReference>
<keyword evidence="4" id="KW-0808">Transferase</keyword>
<dbReference type="Gene3D" id="3.40.50.2000">
    <property type="entry name" value="Glycogen Phosphorylase B"/>
    <property type="match status" value="1"/>
</dbReference>
<protein>
    <submittedName>
        <fullName evidence="4">Glycosyl transferase family 2</fullName>
    </submittedName>
</protein>
<dbReference type="eggNOG" id="COG1216">
    <property type="taxonomic scope" value="Bacteria"/>
</dbReference>
<feature type="region of interest" description="Disordered" evidence="2">
    <location>
        <begin position="255"/>
        <end position="288"/>
    </location>
</feature>
<dbReference type="eggNOG" id="COG0438">
    <property type="taxonomic scope" value="Bacteria"/>
</dbReference>
<sequence>MKTKQSKNSNVITKARIQSRSIDAMEIELKSQIYNLKVDISELIKRNSLLVKQIDSDLRKNAELKSLISELETSNQFYKKRYEDISSEFNPLQEMGESLKLRIYELEERYSRLTDTLIQERQECTTELLTDIKWTVILTLKVGPKKALSALLGVIALRASGQFDERYYKSQLNFSTRNSNLLWHYVVNGAENQLNPNSAFNTHVYLHNYPDVLRAGINPFVHYIQSGRFEGRSSAPLLDDAFISIQPLHAETRDAAQAVTQPSESTEVQTDASNEEPQLETLPQTALSEPLSNEASKGTLINDIHWSVRTAIKYGIKRAVDGYRSVQVIRRQGNFNQAFYAEQVGLRLRPKHHVWHYVIEGSRCGFDPSPNFSAEKYLTFYDDVKASGREPYAHYLKFGIRENRTIVPSQSPFAENHSIPQEKGVPCGLEDRPTFEWLYQKYGPSTAQGLGPYDIRPDDDVLIAAEVGTHFLTQFELLGEQPNFVDAAANLGEQIPNAKVVASDEETVDVSIVIPVYGQLPYTLNCIHSLLSHTSKYSFEIIVGDDASLDSTQDVLPTIPHIRYVRQEVNSGFIQNSNSAASYARGDWIVLLNNDVRVVDGWLDELIDSFEAFPRAGLIGSKLLYPDGSLQEAGGIIWQDGSAWNYGRNDDPNRPRYNHARQIDYASGCAIALPSRLWRELNGFDTHFIPAYCEDSDLAFRVRSAGYETWYQPLAKVIHYEGKTSGTDVTTSVKAFQVTNSRKLFERWSEELSAHRENGVEPEFERERNIQKRVLVVDATNPTPWADAGSVTTTLTIQIFQQLGYKVYFVPQDNFLYERRSVQALQRLGVECAYAPYEVNFTSYMAKYGHLFDIVQVFRFSVAEKCLNDIRTFAPQAKVIFNNMDLHFLRLQRQAELIGDPTGLAAADAVKTRELEVINAVDFTVVPSTLEARILNELLPDTPVEVFPYMTEFVGTDVPYANRKDIMFLGGFGHTPNQDAVEYFMEAIWPHLKRKLPEARYIIAGANPPDKIREYADDRVLVTGMIDDLGPWFDRCRVFAASIRFGAGVKGKVSTAMAHGLPVVATTCAAEGMSLVDHEHFILADDPIEFANAIVELYCDEDKWTNMSKQGQMFVKENNSKGMGVKLAHSIIERMQSR</sequence>
<dbReference type="HOGENOM" id="CLU_278076_0_0_5"/>
<dbReference type="CDD" id="cd04186">
    <property type="entry name" value="GT_2_like_c"/>
    <property type="match status" value="1"/>
</dbReference>
<keyword evidence="5" id="KW-1185">Reference proteome</keyword>
<feature type="compositionally biased region" description="Polar residues" evidence="2">
    <location>
        <begin position="258"/>
        <end position="272"/>
    </location>
</feature>
<dbReference type="CDD" id="cd03801">
    <property type="entry name" value="GT4_PimA-like"/>
    <property type="match status" value="1"/>
</dbReference>
<dbReference type="STRING" id="573065.Astex_2281"/>
<dbReference type="AlphaFoldDB" id="E8RMQ4"/>
<dbReference type="KEGG" id="aex:Astex_2281"/>
<organism evidence="4 5">
    <name type="scientific">Asticcacaulis excentricus (strain ATCC 15261 / DSM 4724 / KCTC 12464 / NCIMB 9791 / VKM B-1370 / CB 48)</name>
    <dbReference type="NCBI Taxonomy" id="573065"/>
    <lineage>
        <taxon>Bacteria</taxon>
        <taxon>Pseudomonadati</taxon>
        <taxon>Pseudomonadota</taxon>
        <taxon>Alphaproteobacteria</taxon>
        <taxon>Caulobacterales</taxon>
        <taxon>Caulobacteraceae</taxon>
        <taxon>Asticcacaulis</taxon>
    </lineage>
</organism>
<dbReference type="Pfam" id="PF13692">
    <property type="entry name" value="Glyco_trans_1_4"/>
    <property type="match status" value="1"/>
</dbReference>
<evidence type="ECO:0000256" key="1">
    <source>
        <dbReference type="SAM" id="Coils"/>
    </source>
</evidence>
<evidence type="ECO:0000313" key="4">
    <source>
        <dbReference type="EMBL" id="ADU13935.1"/>
    </source>
</evidence>
<evidence type="ECO:0000256" key="2">
    <source>
        <dbReference type="SAM" id="MobiDB-lite"/>
    </source>
</evidence>
<gene>
    <name evidence="4" type="ordered locus">Astex_2281</name>
</gene>
<feature type="coiled-coil region" evidence="1">
    <location>
        <begin position="61"/>
        <end position="123"/>
    </location>
</feature>
<reference evidence="5" key="1">
    <citation type="submission" date="2010-12" db="EMBL/GenBank/DDBJ databases">
        <title>Complete sequence of chromosome 1 of Asticcacaulis excentricus CB 48.</title>
        <authorList>
            <consortium name="US DOE Joint Genome Institute"/>
            <person name="Lucas S."/>
            <person name="Copeland A."/>
            <person name="Lapidus A."/>
            <person name="Cheng J.-F."/>
            <person name="Bruce D."/>
            <person name="Goodwin L."/>
            <person name="Pitluck S."/>
            <person name="Teshima H."/>
            <person name="Davenport K."/>
            <person name="Detter J.C."/>
            <person name="Han C."/>
            <person name="Tapia R."/>
            <person name="Land M."/>
            <person name="Hauser L."/>
            <person name="Jeffries C."/>
            <person name="Kyrpides N."/>
            <person name="Ivanova N."/>
            <person name="Ovchinnikova G."/>
            <person name="Brun Y.V."/>
            <person name="Woyke T."/>
        </authorList>
    </citation>
    <scope>NUCLEOTIDE SEQUENCE [LARGE SCALE GENOMIC DNA]</scope>
    <source>
        <strain evidence="5">ATCC 15261 / DSM 4724 / KCTC 12464 / NCIMB 9791 / VKM B-1370 / CB 48</strain>
    </source>
</reference>
<dbReference type="RefSeq" id="WP_013479763.1">
    <property type="nucleotide sequence ID" value="NC_014816.1"/>
</dbReference>
<dbReference type="GO" id="GO:0016740">
    <property type="term" value="F:transferase activity"/>
    <property type="evidence" value="ECO:0007669"/>
    <property type="project" value="UniProtKB-KW"/>
</dbReference>
<dbReference type="Gene3D" id="3.90.550.10">
    <property type="entry name" value="Spore Coat Polysaccharide Biosynthesis Protein SpsA, Chain A"/>
    <property type="match status" value="1"/>
</dbReference>
<name>E8RMQ4_ASTEC</name>
<dbReference type="Proteomes" id="UP000001492">
    <property type="component" value="Chromosome 1"/>
</dbReference>
<feature type="compositionally biased region" description="Polar residues" evidence="2">
    <location>
        <begin position="279"/>
        <end position="288"/>
    </location>
</feature>
<dbReference type="PANTHER" id="PTHR43179">
    <property type="entry name" value="RHAMNOSYLTRANSFERASE WBBL"/>
    <property type="match status" value="1"/>
</dbReference>
<proteinExistence type="predicted"/>
<dbReference type="OrthoDB" id="5291101at2"/>
<evidence type="ECO:0000259" key="3">
    <source>
        <dbReference type="Pfam" id="PF00535"/>
    </source>
</evidence>